<evidence type="ECO:0000313" key="2">
    <source>
        <dbReference type="EMBL" id="GIJ50718.1"/>
    </source>
</evidence>
<dbReference type="EMBL" id="BOPF01000038">
    <property type="protein sequence ID" value="GIJ50718.1"/>
    <property type="molecule type" value="Genomic_DNA"/>
</dbReference>
<keyword evidence="1" id="KW-0812">Transmembrane</keyword>
<organism evidence="2 3">
    <name type="scientific">Virgisporangium aliadipatigenens</name>
    <dbReference type="NCBI Taxonomy" id="741659"/>
    <lineage>
        <taxon>Bacteria</taxon>
        <taxon>Bacillati</taxon>
        <taxon>Actinomycetota</taxon>
        <taxon>Actinomycetes</taxon>
        <taxon>Micromonosporales</taxon>
        <taxon>Micromonosporaceae</taxon>
        <taxon>Virgisporangium</taxon>
    </lineage>
</organism>
<proteinExistence type="predicted"/>
<gene>
    <name evidence="2" type="ORF">Val02_76040</name>
</gene>
<dbReference type="RefSeq" id="WP_203904145.1">
    <property type="nucleotide sequence ID" value="NZ_BOPF01000038.1"/>
</dbReference>
<evidence type="ECO:0000313" key="3">
    <source>
        <dbReference type="Proteomes" id="UP000619260"/>
    </source>
</evidence>
<reference evidence="2" key="1">
    <citation type="submission" date="2021-01" db="EMBL/GenBank/DDBJ databases">
        <title>Whole genome shotgun sequence of Virgisporangium aliadipatigenens NBRC 105644.</title>
        <authorList>
            <person name="Komaki H."/>
            <person name="Tamura T."/>
        </authorList>
    </citation>
    <scope>NUCLEOTIDE SEQUENCE</scope>
    <source>
        <strain evidence="2">NBRC 105644</strain>
    </source>
</reference>
<keyword evidence="1" id="KW-1133">Transmembrane helix</keyword>
<comment type="caution">
    <text evidence="2">The sequence shown here is derived from an EMBL/GenBank/DDBJ whole genome shotgun (WGS) entry which is preliminary data.</text>
</comment>
<name>A0A8J3YUF8_9ACTN</name>
<keyword evidence="3" id="KW-1185">Reference proteome</keyword>
<keyword evidence="1" id="KW-0472">Membrane</keyword>
<evidence type="ECO:0000256" key="1">
    <source>
        <dbReference type="SAM" id="Phobius"/>
    </source>
</evidence>
<sequence>MFSSGLVIVIGTLTFAALINSAKEIYAQFVGLLLQLFRILMLTVAAAMIVVLGVVLAFADLAA</sequence>
<dbReference type="Proteomes" id="UP000619260">
    <property type="component" value="Unassembled WGS sequence"/>
</dbReference>
<accession>A0A8J3YUF8</accession>
<protein>
    <submittedName>
        <fullName evidence="2">Uncharacterized protein</fullName>
    </submittedName>
</protein>
<feature type="transmembrane region" description="Helical" evidence="1">
    <location>
        <begin position="37"/>
        <end position="59"/>
    </location>
</feature>
<dbReference type="AlphaFoldDB" id="A0A8J3YUF8"/>